<dbReference type="RefSeq" id="WP_309937071.1">
    <property type="nucleotide sequence ID" value="NZ_AP025305.1"/>
</dbReference>
<gene>
    <name evidence="3" type="ORF">HNQ88_000580</name>
</gene>
<sequence>MKNIKFPFILLCIVLAYSCSPKVAPVQQNYSENLDAYIPDYSKEIKAPKVNAPASTPNTVKTGAPINDINSELQGQIDHFAKSNQSKGSTYYTIQIYSGGSRTEANEIREQIYEFFPSAKPYLQWKQPNYRVKVGKFYNRLEANPLLLEIKKHYHSAILVPEVIKTEVEESEEEKNTENEESNNY</sequence>
<dbReference type="PROSITE" id="PS51257">
    <property type="entry name" value="PROKAR_LIPOPROTEIN"/>
    <property type="match status" value="1"/>
</dbReference>
<dbReference type="InterPro" id="IPR007730">
    <property type="entry name" value="SPOR-like_dom"/>
</dbReference>
<dbReference type="SUPFAM" id="SSF110997">
    <property type="entry name" value="Sporulation related repeat"/>
    <property type="match status" value="1"/>
</dbReference>
<keyword evidence="4" id="KW-1185">Reference proteome</keyword>
<evidence type="ECO:0000259" key="2">
    <source>
        <dbReference type="PROSITE" id="PS51724"/>
    </source>
</evidence>
<evidence type="ECO:0000256" key="1">
    <source>
        <dbReference type="SAM" id="SignalP"/>
    </source>
</evidence>
<keyword evidence="1" id="KW-0732">Signal</keyword>
<feature type="signal peptide" evidence="1">
    <location>
        <begin position="1"/>
        <end position="24"/>
    </location>
</feature>
<evidence type="ECO:0000313" key="4">
    <source>
        <dbReference type="Proteomes" id="UP001185092"/>
    </source>
</evidence>
<dbReference type="GO" id="GO:0042834">
    <property type="term" value="F:peptidoglycan binding"/>
    <property type="evidence" value="ECO:0007669"/>
    <property type="project" value="InterPro"/>
</dbReference>
<accession>A0AAE3XMC4</accession>
<dbReference type="Proteomes" id="UP001185092">
    <property type="component" value="Unassembled WGS sequence"/>
</dbReference>
<organism evidence="3 4">
    <name type="scientific">Aureibacter tunicatorum</name>
    <dbReference type="NCBI Taxonomy" id="866807"/>
    <lineage>
        <taxon>Bacteria</taxon>
        <taxon>Pseudomonadati</taxon>
        <taxon>Bacteroidota</taxon>
        <taxon>Cytophagia</taxon>
        <taxon>Cytophagales</taxon>
        <taxon>Persicobacteraceae</taxon>
        <taxon>Aureibacter</taxon>
    </lineage>
</organism>
<feature type="chain" id="PRO_5042001534" description="SPOR domain-containing protein" evidence="1">
    <location>
        <begin position="25"/>
        <end position="185"/>
    </location>
</feature>
<proteinExistence type="predicted"/>
<feature type="domain" description="SPOR" evidence="2">
    <location>
        <begin position="86"/>
        <end position="166"/>
    </location>
</feature>
<comment type="caution">
    <text evidence="3">The sequence shown here is derived from an EMBL/GenBank/DDBJ whole genome shotgun (WGS) entry which is preliminary data.</text>
</comment>
<reference evidence="3" key="1">
    <citation type="submission" date="2023-07" db="EMBL/GenBank/DDBJ databases">
        <title>Genomic Encyclopedia of Type Strains, Phase IV (KMG-IV): sequencing the most valuable type-strain genomes for metagenomic binning, comparative biology and taxonomic classification.</title>
        <authorList>
            <person name="Goeker M."/>
        </authorList>
    </citation>
    <scope>NUCLEOTIDE SEQUENCE</scope>
    <source>
        <strain evidence="3">DSM 26174</strain>
    </source>
</reference>
<dbReference type="InterPro" id="IPR036680">
    <property type="entry name" value="SPOR-like_sf"/>
</dbReference>
<protein>
    <recommendedName>
        <fullName evidence="2">SPOR domain-containing protein</fullName>
    </recommendedName>
</protein>
<dbReference type="AlphaFoldDB" id="A0AAE3XMC4"/>
<dbReference type="PROSITE" id="PS51724">
    <property type="entry name" value="SPOR"/>
    <property type="match status" value="1"/>
</dbReference>
<dbReference type="Pfam" id="PF05036">
    <property type="entry name" value="SPOR"/>
    <property type="match status" value="1"/>
</dbReference>
<name>A0AAE3XMC4_9BACT</name>
<dbReference type="EMBL" id="JAVDQD010000001">
    <property type="protein sequence ID" value="MDR6237604.1"/>
    <property type="molecule type" value="Genomic_DNA"/>
</dbReference>
<evidence type="ECO:0000313" key="3">
    <source>
        <dbReference type="EMBL" id="MDR6237604.1"/>
    </source>
</evidence>
<dbReference type="Gene3D" id="3.30.70.1070">
    <property type="entry name" value="Sporulation related repeat"/>
    <property type="match status" value="1"/>
</dbReference>